<dbReference type="AlphaFoldDB" id="A0A376H0G5"/>
<dbReference type="Proteomes" id="UP000254807">
    <property type="component" value="Unassembled WGS sequence"/>
</dbReference>
<gene>
    <name evidence="1" type="ORF">NCTC12360_02800</name>
</gene>
<dbReference type="EMBL" id="UFYW01000001">
    <property type="protein sequence ID" value="STD84271.1"/>
    <property type="molecule type" value="Genomic_DNA"/>
</dbReference>
<accession>A0A376H0G5</accession>
<evidence type="ECO:0000313" key="1">
    <source>
        <dbReference type="EMBL" id="STD84271.1"/>
    </source>
</evidence>
<proteinExistence type="predicted"/>
<sequence length="88" mass="10228">MVFRYPLYLLALYLMRGACTMGTEDFDFEYELKKAEERAETVDEYKRIIRVALGKWLSNLQSGEIKLNSVSDLKVLIEADLMLKDIDS</sequence>
<protein>
    <submittedName>
        <fullName evidence="1">Uncharacterized protein</fullName>
    </submittedName>
</protein>
<organism evidence="1 2">
    <name type="scientific">Enterococcus gallinarum</name>
    <dbReference type="NCBI Taxonomy" id="1353"/>
    <lineage>
        <taxon>Bacteria</taxon>
        <taxon>Bacillati</taxon>
        <taxon>Bacillota</taxon>
        <taxon>Bacilli</taxon>
        <taxon>Lactobacillales</taxon>
        <taxon>Enterococcaceae</taxon>
        <taxon>Enterococcus</taxon>
    </lineage>
</organism>
<name>A0A376H0G5_ENTGA</name>
<reference evidence="1 2" key="1">
    <citation type="submission" date="2018-06" db="EMBL/GenBank/DDBJ databases">
        <authorList>
            <consortium name="Pathogen Informatics"/>
            <person name="Doyle S."/>
        </authorList>
    </citation>
    <scope>NUCLEOTIDE SEQUENCE [LARGE SCALE GENOMIC DNA]</scope>
    <source>
        <strain evidence="1 2">NCTC12360</strain>
    </source>
</reference>
<evidence type="ECO:0000313" key="2">
    <source>
        <dbReference type="Proteomes" id="UP000254807"/>
    </source>
</evidence>
<keyword evidence="2" id="KW-1185">Reference proteome</keyword>